<keyword evidence="1" id="KW-0472">Membrane</keyword>
<feature type="transmembrane region" description="Helical" evidence="1">
    <location>
        <begin position="217"/>
        <end position="239"/>
    </location>
</feature>
<accession>A0AAD9Q9U3</accession>
<feature type="transmembrane region" description="Helical" evidence="1">
    <location>
        <begin position="185"/>
        <end position="205"/>
    </location>
</feature>
<dbReference type="EMBL" id="JARQWQ010000050">
    <property type="protein sequence ID" value="KAK2557370.1"/>
    <property type="molecule type" value="Genomic_DNA"/>
</dbReference>
<feature type="transmembrane region" description="Helical" evidence="1">
    <location>
        <begin position="412"/>
        <end position="434"/>
    </location>
</feature>
<evidence type="ECO:0000256" key="1">
    <source>
        <dbReference type="SAM" id="Phobius"/>
    </source>
</evidence>
<name>A0AAD9Q9U3_ACRCE</name>
<feature type="transmembrane region" description="Helical" evidence="1">
    <location>
        <begin position="519"/>
        <end position="539"/>
    </location>
</feature>
<feature type="transmembrane region" description="Helical" evidence="1">
    <location>
        <begin position="155"/>
        <end position="179"/>
    </location>
</feature>
<sequence length="541" mass="59765">MANHKTDLSNPRKDFEELSFASLEIEALNYLDESIRCHETTIGGGEFASEDRIWEKGKLAKQILDSPRELHFPKLNSGYIVFDGCEMKYVSCDKSEKLLASSTEFSSALSSQLTSTSDDSLFRQPSKDSICRLSMAPYKRLPSYVYFTALQKCSLIAVGAAPVLTLNAFFISVAFFLPILGNQVLSEIGICHYVPFLAAMMLIFCGKRRWVPFYPTLPVCLFLMIFCVAVLPGFVLAGFTPSRYTIYGLVTLNGLCAGMGQSLLSRMIVLFPGCKGSSLIRHVVLQAVFILSTRLTPTESPLNQNELCLLALFGMVLTGIFLGLISFITLSRSGIYELFAGRDCVAHSPKNITLGSVPETTKRRYQAIKCCLFAEFGVSLVSYFVLAVAPFIREATFRNASSSTAPFWKSSLLTVLVGVFKAGDFLGLLISRVCRFWPRQNTTGVMFCYLSATFLRLGFVFAAVFFIHAPFLVSHNVFMIAFYFMLALTNGFLSVAMASSCQSFIMGQRKDNCPIVTQLVWLAKVLGATVGIALSFIHISS</sequence>
<dbReference type="AlphaFoldDB" id="A0AAD9Q9U3"/>
<keyword evidence="1" id="KW-1133">Transmembrane helix</keyword>
<comment type="caution">
    <text evidence="2">The sequence shown here is derived from an EMBL/GenBank/DDBJ whole genome shotgun (WGS) entry which is preliminary data.</text>
</comment>
<keyword evidence="1" id="KW-0812">Transmembrane</keyword>
<gene>
    <name evidence="2" type="ORF">P5673_020483</name>
</gene>
<reference evidence="2" key="1">
    <citation type="journal article" date="2023" name="G3 (Bethesda)">
        <title>Whole genome assembly and annotation of the endangered Caribbean coral Acropora cervicornis.</title>
        <authorList>
            <person name="Selwyn J.D."/>
            <person name="Vollmer S.V."/>
        </authorList>
    </citation>
    <scope>NUCLEOTIDE SEQUENCE</scope>
    <source>
        <strain evidence="2">K2</strain>
    </source>
</reference>
<evidence type="ECO:0000313" key="2">
    <source>
        <dbReference type="EMBL" id="KAK2557370.1"/>
    </source>
</evidence>
<proteinExistence type="predicted"/>
<protein>
    <submittedName>
        <fullName evidence="2">Uncharacterized protein</fullName>
    </submittedName>
</protein>
<feature type="transmembrane region" description="Helical" evidence="1">
    <location>
        <begin position="446"/>
        <end position="471"/>
    </location>
</feature>
<keyword evidence="3" id="KW-1185">Reference proteome</keyword>
<feature type="transmembrane region" description="Helical" evidence="1">
    <location>
        <begin position="309"/>
        <end position="330"/>
    </location>
</feature>
<feature type="transmembrane region" description="Helical" evidence="1">
    <location>
        <begin position="372"/>
        <end position="392"/>
    </location>
</feature>
<feature type="transmembrane region" description="Helical" evidence="1">
    <location>
        <begin position="477"/>
        <end position="498"/>
    </location>
</feature>
<dbReference type="Proteomes" id="UP001249851">
    <property type="component" value="Unassembled WGS sequence"/>
</dbReference>
<evidence type="ECO:0000313" key="3">
    <source>
        <dbReference type="Proteomes" id="UP001249851"/>
    </source>
</evidence>
<organism evidence="2 3">
    <name type="scientific">Acropora cervicornis</name>
    <name type="common">Staghorn coral</name>
    <dbReference type="NCBI Taxonomy" id="6130"/>
    <lineage>
        <taxon>Eukaryota</taxon>
        <taxon>Metazoa</taxon>
        <taxon>Cnidaria</taxon>
        <taxon>Anthozoa</taxon>
        <taxon>Hexacorallia</taxon>
        <taxon>Scleractinia</taxon>
        <taxon>Astrocoeniina</taxon>
        <taxon>Acroporidae</taxon>
        <taxon>Acropora</taxon>
    </lineage>
</organism>
<reference evidence="2" key="2">
    <citation type="journal article" date="2023" name="Science">
        <title>Genomic signatures of disease resistance in endangered staghorn corals.</title>
        <authorList>
            <person name="Vollmer S.V."/>
            <person name="Selwyn J.D."/>
            <person name="Despard B.A."/>
            <person name="Roesel C.L."/>
        </authorList>
    </citation>
    <scope>NUCLEOTIDE SEQUENCE</scope>
    <source>
        <strain evidence="2">K2</strain>
    </source>
</reference>